<accession>A0AAN0JIS7</accession>
<dbReference type="GeneID" id="109585145"/>
<keyword evidence="1" id="KW-1133">Transmembrane helix</keyword>
<name>A0AAN0JIS7_AMPQE</name>
<dbReference type="SUPFAM" id="SSF48726">
    <property type="entry name" value="Immunoglobulin"/>
    <property type="match status" value="1"/>
</dbReference>
<evidence type="ECO:0000313" key="5">
    <source>
        <dbReference type="Proteomes" id="UP000007879"/>
    </source>
</evidence>
<reference evidence="5" key="1">
    <citation type="journal article" date="2010" name="Nature">
        <title>The Amphimedon queenslandica genome and the evolution of animal complexity.</title>
        <authorList>
            <person name="Srivastava M."/>
            <person name="Simakov O."/>
            <person name="Chapman J."/>
            <person name="Fahey B."/>
            <person name="Gauthier M.E."/>
            <person name="Mitros T."/>
            <person name="Richards G.S."/>
            <person name="Conaco C."/>
            <person name="Dacre M."/>
            <person name="Hellsten U."/>
            <person name="Larroux C."/>
            <person name="Putnam N.H."/>
            <person name="Stanke M."/>
            <person name="Adamska M."/>
            <person name="Darling A."/>
            <person name="Degnan S.M."/>
            <person name="Oakley T.H."/>
            <person name="Plachetzki D.C."/>
            <person name="Zhai Y."/>
            <person name="Adamski M."/>
            <person name="Calcino A."/>
            <person name="Cummins S.F."/>
            <person name="Goodstein D.M."/>
            <person name="Harris C."/>
            <person name="Jackson D.J."/>
            <person name="Leys S.P."/>
            <person name="Shu S."/>
            <person name="Woodcroft B.J."/>
            <person name="Vervoort M."/>
            <person name="Kosik K.S."/>
            <person name="Manning G."/>
            <person name="Degnan B.M."/>
            <person name="Rokhsar D.S."/>
        </authorList>
    </citation>
    <scope>NUCLEOTIDE SEQUENCE [LARGE SCALE GENOMIC DNA]</scope>
</reference>
<dbReference type="InterPro" id="IPR013783">
    <property type="entry name" value="Ig-like_fold"/>
</dbReference>
<keyword evidence="2" id="KW-0732">Signal</keyword>
<dbReference type="AlphaFoldDB" id="A0AAN0JIS7"/>
<dbReference type="InterPro" id="IPR003599">
    <property type="entry name" value="Ig_sub"/>
</dbReference>
<feature type="domain" description="Ig-like" evidence="3">
    <location>
        <begin position="119"/>
        <end position="195"/>
    </location>
</feature>
<dbReference type="InterPro" id="IPR036179">
    <property type="entry name" value="Ig-like_dom_sf"/>
</dbReference>
<evidence type="ECO:0000256" key="1">
    <source>
        <dbReference type="SAM" id="Phobius"/>
    </source>
</evidence>
<evidence type="ECO:0000259" key="3">
    <source>
        <dbReference type="PROSITE" id="PS50835"/>
    </source>
</evidence>
<evidence type="ECO:0000256" key="2">
    <source>
        <dbReference type="SAM" id="SignalP"/>
    </source>
</evidence>
<organism evidence="4 5">
    <name type="scientific">Amphimedon queenslandica</name>
    <name type="common">Sponge</name>
    <dbReference type="NCBI Taxonomy" id="400682"/>
    <lineage>
        <taxon>Eukaryota</taxon>
        <taxon>Metazoa</taxon>
        <taxon>Porifera</taxon>
        <taxon>Demospongiae</taxon>
        <taxon>Heteroscleromorpha</taxon>
        <taxon>Haplosclerida</taxon>
        <taxon>Niphatidae</taxon>
        <taxon>Amphimedon</taxon>
    </lineage>
</organism>
<keyword evidence="1" id="KW-0472">Membrane</keyword>
<sequence>MVLLSRLIAMFLHIFLLMVGVVLNEASAQQCGPPNLVSATPQYNATASTDPLVMNCAGATLPAMFKWEFNGNIVPSAVEFLYVVQSVMEGEVYRCGYDNINCPGGTIWSTGSITVITQPNISVSTGPVSVMQGDTVTVHCNVTSGYPAPSITWYNGSGDSLGHVSPLTVTTGSNDTLTCIATNTAGYTVGSIAITVTSLFESSTIASMSPSTAVISSSIATSSSSLITNIHTGSFSNTTVVSSATSTLVYSSSCYVSYTTTTATQPSDDKTILIVAIPVAVIICLIAGVSTAIITGIIVYCIMKRRRIKTMEVTQEGPIYDIPMVNTEERPGPIDTYFNAAYGQIST</sequence>
<keyword evidence="1" id="KW-0812">Transmembrane</keyword>
<feature type="signal peptide" evidence="2">
    <location>
        <begin position="1"/>
        <end position="28"/>
    </location>
</feature>
<protein>
    <recommendedName>
        <fullName evidence="3">Ig-like domain-containing protein</fullName>
    </recommendedName>
</protein>
<dbReference type="InterPro" id="IPR007110">
    <property type="entry name" value="Ig-like_dom"/>
</dbReference>
<dbReference type="SMART" id="SM00409">
    <property type="entry name" value="IG"/>
    <property type="match status" value="1"/>
</dbReference>
<evidence type="ECO:0000313" key="4">
    <source>
        <dbReference type="EnsemblMetazoa" id="XP_019856672.1"/>
    </source>
</evidence>
<dbReference type="Gene3D" id="2.60.40.10">
    <property type="entry name" value="Immunoglobulins"/>
    <property type="match status" value="1"/>
</dbReference>
<feature type="chain" id="PRO_5043045186" description="Ig-like domain-containing protein" evidence="2">
    <location>
        <begin position="29"/>
        <end position="347"/>
    </location>
</feature>
<dbReference type="PROSITE" id="PS50835">
    <property type="entry name" value="IG_LIKE"/>
    <property type="match status" value="1"/>
</dbReference>
<keyword evidence="5" id="KW-1185">Reference proteome</keyword>
<dbReference type="Pfam" id="PF13927">
    <property type="entry name" value="Ig_3"/>
    <property type="match status" value="1"/>
</dbReference>
<reference evidence="4" key="2">
    <citation type="submission" date="2024-06" db="UniProtKB">
        <authorList>
            <consortium name="EnsemblMetazoa"/>
        </authorList>
    </citation>
    <scope>IDENTIFICATION</scope>
</reference>
<proteinExistence type="predicted"/>
<dbReference type="EnsemblMetazoa" id="XM_020001113.1">
    <property type="protein sequence ID" value="XP_019856672.1"/>
    <property type="gene ID" value="LOC109585145"/>
</dbReference>
<dbReference type="Proteomes" id="UP000007879">
    <property type="component" value="Unassembled WGS sequence"/>
</dbReference>
<feature type="transmembrane region" description="Helical" evidence="1">
    <location>
        <begin position="272"/>
        <end position="302"/>
    </location>
</feature>
<dbReference type="RefSeq" id="XP_019856672.1">
    <property type="nucleotide sequence ID" value="XM_020001113.1"/>
</dbReference>